<accession>A0AAD3SD87</accession>
<dbReference type="AlphaFoldDB" id="A0AAD3SD87"/>
<evidence type="ECO:0000313" key="2">
    <source>
        <dbReference type="Proteomes" id="UP001279734"/>
    </source>
</evidence>
<organism evidence="1 2">
    <name type="scientific">Nepenthes gracilis</name>
    <name type="common">Slender pitcher plant</name>
    <dbReference type="NCBI Taxonomy" id="150966"/>
    <lineage>
        <taxon>Eukaryota</taxon>
        <taxon>Viridiplantae</taxon>
        <taxon>Streptophyta</taxon>
        <taxon>Embryophyta</taxon>
        <taxon>Tracheophyta</taxon>
        <taxon>Spermatophyta</taxon>
        <taxon>Magnoliopsida</taxon>
        <taxon>eudicotyledons</taxon>
        <taxon>Gunneridae</taxon>
        <taxon>Pentapetalae</taxon>
        <taxon>Caryophyllales</taxon>
        <taxon>Nepenthaceae</taxon>
        <taxon>Nepenthes</taxon>
    </lineage>
</organism>
<dbReference type="Proteomes" id="UP001279734">
    <property type="component" value="Unassembled WGS sequence"/>
</dbReference>
<gene>
    <name evidence="1" type="ORF">Nepgr_010965</name>
</gene>
<comment type="caution">
    <text evidence="1">The sequence shown here is derived from an EMBL/GenBank/DDBJ whole genome shotgun (WGS) entry which is preliminary data.</text>
</comment>
<evidence type="ECO:0000313" key="1">
    <source>
        <dbReference type="EMBL" id="GMH09125.1"/>
    </source>
</evidence>
<proteinExistence type="predicted"/>
<sequence>MTGANIVKLAQSNLSNNVSFFQPKGGELEGKFKIPKKSHSEKLSFFSVLHVYGARVYRLCLGMSTARSEKHNEAWVSSSEPNF</sequence>
<protein>
    <submittedName>
        <fullName evidence="1">Uncharacterized protein</fullName>
    </submittedName>
</protein>
<keyword evidence="2" id="KW-1185">Reference proteome</keyword>
<name>A0AAD3SD87_NEPGR</name>
<reference evidence="1" key="1">
    <citation type="submission" date="2023-05" db="EMBL/GenBank/DDBJ databases">
        <title>Nepenthes gracilis genome sequencing.</title>
        <authorList>
            <person name="Fukushima K."/>
        </authorList>
    </citation>
    <scope>NUCLEOTIDE SEQUENCE</scope>
    <source>
        <strain evidence="1">SING2019-196</strain>
    </source>
</reference>
<dbReference type="EMBL" id="BSYO01000008">
    <property type="protein sequence ID" value="GMH09125.1"/>
    <property type="molecule type" value="Genomic_DNA"/>
</dbReference>